<feature type="domain" description="Polysaccharide chain length determinant N-terminal" evidence="9">
    <location>
        <begin position="22"/>
        <end position="106"/>
    </location>
</feature>
<evidence type="ECO:0000259" key="9">
    <source>
        <dbReference type="Pfam" id="PF02706"/>
    </source>
</evidence>
<accession>W4L3Q3</accession>
<dbReference type="HOGENOM" id="CLU_941655_0_0_7"/>
<keyword evidence="6" id="KW-0175">Coiled coil</keyword>
<proteinExistence type="predicted"/>
<keyword evidence="2" id="KW-1003">Cell membrane</keyword>
<dbReference type="Pfam" id="PF02706">
    <property type="entry name" value="Wzz"/>
    <property type="match status" value="1"/>
</dbReference>
<feature type="coiled-coil region" evidence="6">
    <location>
        <begin position="262"/>
        <end position="296"/>
    </location>
</feature>
<feature type="compositionally biased region" description="Low complexity" evidence="7">
    <location>
        <begin position="174"/>
        <end position="189"/>
    </location>
</feature>
<evidence type="ECO:0000313" key="10">
    <source>
        <dbReference type="EMBL" id="ETW92733.1"/>
    </source>
</evidence>
<dbReference type="Proteomes" id="UP000019141">
    <property type="component" value="Unassembled WGS sequence"/>
</dbReference>
<evidence type="ECO:0000256" key="7">
    <source>
        <dbReference type="SAM" id="MobiDB-lite"/>
    </source>
</evidence>
<gene>
    <name evidence="10" type="ORF">ETSY1_42370</name>
</gene>
<keyword evidence="5 8" id="KW-0472">Membrane</keyword>
<evidence type="ECO:0000256" key="3">
    <source>
        <dbReference type="ARBA" id="ARBA00022692"/>
    </source>
</evidence>
<name>W4L3Q3_ENTF1</name>
<comment type="caution">
    <text evidence="10">The sequence shown here is derived from an EMBL/GenBank/DDBJ whole genome shotgun (WGS) entry which is preliminary data.</text>
</comment>
<feature type="transmembrane region" description="Helical" evidence="8">
    <location>
        <begin position="28"/>
        <end position="47"/>
    </location>
</feature>
<dbReference type="EMBL" id="AZHW01001389">
    <property type="protein sequence ID" value="ETW92733.1"/>
    <property type="molecule type" value="Genomic_DNA"/>
</dbReference>
<feature type="region of interest" description="Disordered" evidence="7">
    <location>
        <begin position="174"/>
        <end position="193"/>
    </location>
</feature>
<keyword evidence="11" id="KW-1185">Reference proteome</keyword>
<evidence type="ECO:0000256" key="2">
    <source>
        <dbReference type="ARBA" id="ARBA00022475"/>
    </source>
</evidence>
<dbReference type="PANTHER" id="PTHR32309">
    <property type="entry name" value="TYROSINE-PROTEIN KINASE"/>
    <property type="match status" value="1"/>
</dbReference>
<reference evidence="10 11" key="1">
    <citation type="journal article" date="2014" name="Nature">
        <title>An environmental bacterial taxon with a large and distinct metabolic repertoire.</title>
        <authorList>
            <person name="Wilson M.C."/>
            <person name="Mori T."/>
            <person name="Ruckert C."/>
            <person name="Uria A.R."/>
            <person name="Helf M.J."/>
            <person name="Takada K."/>
            <person name="Gernert C."/>
            <person name="Steffens U.A."/>
            <person name="Heycke N."/>
            <person name="Schmitt S."/>
            <person name="Rinke C."/>
            <person name="Helfrich E.J."/>
            <person name="Brachmann A.O."/>
            <person name="Gurgui C."/>
            <person name="Wakimoto T."/>
            <person name="Kracht M."/>
            <person name="Crusemann M."/>
            <person name="Hentschel U."/>
            <person name="Abe I."/>
            <person name="Matsunaga S."/>
            <person name="Kalinowski J."/>
            <person name="Takeyama H."/>
            <person name="Piel J."/>
        </authorList>
    </citation>
    <scope>NUCLEOTIDE SEQUENCE [LARGE SCALE GENOMIC DNA]</scope>
    <source>
        <strain evidence="11">TSY1</strain>
    </source>
</reference>
<dbReference type="InterPro" id="IPR050445">
    <property type="entry name" value="Bact_polysacc_biosynth/exp"/>
</dbReference>
<dbReference type="GO" id="GO:0004713">
    <property type="term" value="F:protein tyrosine kinase activity"/>
    <property type="evidence" value="ECO:0007669"/>
    <property type="project" value="TreeGrafter"/>
</dbReference>
<protein>
    <recommendedName>
        <fullName evidence="9">Polysaccharide chain length determinant N-terminal domain-containing protein</fullName>
    </recommendedName>
</protein>
<evidence type="ECO:0000256" key="4">
    <source>
        <dbReference type="ARBA" id="ARBA00022989"/>
    </source>
</evidence>
<keyword evidence="3 8" id="KW-0812">Transmembrane</keyword>
<organism evidence="10 11">
    <name type="scientific">Entotheonella factor</name>
    <dbReference type="NCBI Taxonomy" id="1429438"/>
    <lineage>
        <taxon>Bacteria</taxon>
        <taxon>Pseudomonadati</taxon>
        <taxon>Nitrospinota/Tectimicrobiota group</taxon>
        <taxon>Candidatus Tectimicrobiota</taxon>
        <taxon>Candidatus Entotheonellia</taxon>
        <taxon>Candidatus Entotheonellales</taxon>
        <taxon>Candidatus Entotheonellaceae</taxon>
        <taxon>Candidatus Entotheonella</taxon>
    </lineage>
</organism>
<comment type="subcellular location">
    <subcellularLocation>
        <location evidence="1">Cell membrane</location>
        <topology evidence="1">Multi-pass membrane protein</topology>
    </subcellularLocation>
</comment>
<feature type="non-terminal residue" evidence="10">
    <location>
        <position position="297"/>
    </location>
</feature>
<evidence type="ECO:0000256" key="6">
    <source>
        <dbReference type="SAM" id="Coils"/>
    </source>
</evidence>
<evidence type="ECO:0000256" key="8">
    <source>
        <dbReference type="SAM" id="Phobius"/>
    </source>
</evidence>
<dbReference type="InterPro" id="IPR003856">
    <property type="entry name" value="LPS_length_determ_N"/>
</dbReference>
<dbReference type="PANTHER" id="PTHR32309:SF13">
    <property type="entry name" value="FERRIC ENTEROBACTIN TRANSPORT PROTEIN FEPE"/>
    <property type="match status" value="1"/>
</dbReference>
<sequence>MIPSPTTSRSPLAKFSWLYYLHHIRKRLWLVIVIVLFGLSVGAIQVAKTRPLFRASARVLVEQEVMSSSVTPFFDPYMARDLKSAFHQTQLKLLKSRSLAREVIASLQLAEHPEFVAINARKSPGMMQSLKMWVRPYLSRLKVYLRETVKKILTSAPPILQTWIGWTGETDASPSPASAAAVPPKTPTVRHQSREPISNASIALTNAFLRRLQIQSDINSNLIHLRFEAHDPQLAATVPNTLAQLYMDQVKNKRFEKAHEGIDWLQHRVAEMEEKVENAEIELERHRQEHNTLKRTP</sequence>
<dbReference type="AlphaFoldDB" id="W4L3Q3"/>
<dbReference type="GO" id="GO:0005886">
    <property type="term" value="C:plasma membrane"/>
    <property type="evidence" value="ECO:0007669"/>
    <property type="project" value="UniProtKB-SubCell"/>
</dbReference>
<evidence type="ECO:0000256" key="5">
    <source>
        <dbReference type="ARBA" id="ARBA00023136"/>
    </source>
</evidence>
<evidence type="ECO:0000313" key="11">
    <source>
        <dbReference type="Proteomes" id="UP000019141"/>
    </source>
</evidence>
<evidence type="ECO:0000256" key="1">
    <source>
        <dbReference type="ARBA" id="ARBA00004651"/>
    </source>
</evidence>
<keyword evidence="4 8" id="KW-1133">Transmembrane helix</keyword>